<gene>
    <name evidence="1" type="ORF">LCGC14_0386170</name>
</gene>
<reference evidence="1" key="1">
    <citation type="journal article" date="2015" name="Nature">
        <title>Complex archaea that bridge the gap between prokaryotes and eukaryotes.</title>
        <authorList>
            <person name="Spang A."/>
            <person name="Saw J.H."/>
            <person name="Jorgensen S.L."/>
            <person name="Zaremba-Niedzwiedzka K."/>
            <person name="Martijn J."/>
            <person name="Lind A.E."/>
            <person name="van Eijk R."/>
            <person name="Schleper C."/>
            <person name="Guy L."/>
            <person name="Ettema T.J."/>
        </authorList>
    </citation>
    <scope>NUCLEOTIDE SEQUENCE</scope>
</reference>
<dbReference type="AlphaFoldDB" id="A0A0F9W9U6"/>
<comment type="caution">
    <text evidence="1">The sequence shown here is derived from an EMBL/GenBank/DDBJ whole genome shotgun (WGS) entry which is preliminary data.</text>
</comment>
<sequence length="164" mass="17153">MAETINGLEGRSVGVVYPLVNTFVSGTGAAGSDNTAQDVKTVVVPAGTLTQVNDRLRIRIYWTGDTGAAVTATTKLNGVTVAASVDVGAAALFINECWIHYIDNTHANIIEHGTFPATGASSAINSAGFDWSSDQNVVVSQDQIANNHIIVYGIFLDVHPLGIP</sequence>
<organism evidence="1">
    <name type="scientific">marine sediment metagenome</name>
    <dbReference type="NCBI Taxonomy" id="412755"/>
    <lineage>
        <taxon>unclassified sequences</taxon>
        <taxon>metagenomes</taxon>
        <taxon>ecological metagenomes</taxon>
    </lineage>
</organism>
<protein>
    <submittedName>
        <fullName evidence="1">Uncharacterized protein</fullName>
    </submittedName>
</protein>
<evidence type="ECO:0000313" key="1">
    <source>
        <dbReference type="EMBL" id="KKN74868.1"/>
    </source>
</evidence>
<accession>A0A0F9W9U6</accession>
<proteinExistence type="predicted"/>
<dbReference type="EMBL" id="LAZR01000319">
    <property type="protein sequence ID" value="KKN74868.1"/>
    <property type="molecule type" value="Genomic_DNA"/>
</dbReference>
<name>A0A0F9W9U6_9ZZZZ</name>